<dbReference type="InterPro" id="IPR006139">
    <property type="entry name" value="D-isomer_2_OHA_DH_cat_dom"/>
</dbReference>
<protein>
    <submittedName>
        <fullName evidence="7">D-2-hydroxyacid dehydrogenase</fullName>
    </submittedName>
</protein>
<dbReference type="PANTHER" id="PTHR10996">
    <property type="entry name" value="2-HYDROXYACID DEHYDROGENASE-RELATED"/>
    <property type="match status" value="1"/>
</dbReference>
<feature type="compositionally biased region" description="Polar residues" evidence="4">
    <location>
        <begin position="315"/>
        <end position="324"/>
    </location>
</feature>
<evidence type="ECO:0000313" key="8">
    <source>
        <dbReference type="Proteomes" id="UP001596201"/>
    </source>
</evidence>
<feature type="domain" description="D-isomer specific 2-hydroxyacid dehydrogenase catalytic" evidence="5">
    <location>
        <begin position="53"/>
        <end position="313"/>
    </location>
</feature>
<comment type="similarity">
    <text evidence="3">Belongs to the D-isomer specific 2-hydroxyacid dehydrogenase family.</text>
</comment>
<dbReference type="Pfam" id="PF02826">
    <property type="entry name" value="2-Hacid_dh_C"/>
    <property type="match status" value="1"/>
</dbReference>
<sequence length="337" mass="36819">MTRFTPDIVVLRKNTEGLSTKAYADTLAEKLPDHDIAHARTPAQERSLIESASVATGVTLTEDLLDHAEELRLFVAASSGYNHLPVDEMDDRGIVLANAAGIHAPGIAEQALGYCLMFARNLHEGWRRKLNDEWRHYKAGELTGSTVTVVGLGAIGTEFVQRLEGMGVHSIGVRYTPEKGGPTDEVIGFDEEAFHDALSRTDYLVLSTPLSETTRHLIGESELNTLPPRAHIVNVCRGPVIDTDALLAAIQKEDISGAAMDVTDPEPLPPDHPLWKMGNVLITPHMGGHTPRHWDRLADIVAANVERLAEGHTDGFQNQVNDPSVHQARLASRPEED</sequence>
<dbReference type="InterPro" id="IPR036291">
    <property type="entry name" value="NAD(P)-bd_dom_sf"/>
</dbReference>
<keyword evidence="8" id="KW-1185">Reference proteome</keyword>
<proteinExistence type="inferred from homology"/>
<dbReference type="PANTHER" id="PTHR10996:SF178">
    <property type="entry name" value="2-HYDROXYACID DEHYDROGENASE YGL185C-RELATED"/>
    <property type="match status" value="1"/>
</dbReference>
<evidence type="ECO:0000256" key="3">
    <source>
        <dbReference type="RuleBase" id="RU003719"/>
    </source>
</evidence>
<dbReference type="Pfam" id="PF00389">
    <property type="entry name" value="2-Hacid_dh"/>
    <property type="match status" value="1"/>
</dbReference>
<feature type="domain" description="D-isomer specific 2-hydroxyacid dehydrogenase NAD-binding" evidence="6">
    <location>
        <begin position="113"/>
        <end position="287"/>
    </location>
</feature>
<dbReference type="Gene3D" id="3.40.50.720">
    <property type="entry name" value="NAD(P)-binding Rossmann-like Domain"/>
    <property type="match status" value="2"/>
</dbReference>
<organism evidence="7 8">
    <name type="scientific">Salinirubrum litoreum</name>
    <dbReference type="NCBI Taxonomy" id="1126234"/>
    <lineage>
        <taxon>Archaea</taxon>
        <taxon>Methanobacteriati</taxon>
        <taxon>Methanobacteriota</taxon>
        <taxon>Stenosarchaea group</taxon>
        <taxon>Halobacteria</taxon>
        <taxon>Halobacteriales</taxon>
        <taxon>Haloferacaceae</taxon>
        <taxon>Salinirubrum</taxon>
    </lineage>
</organism>
<dbReference type="RefSeq" id="WP_227231086.1">
    <property type="nucleotide sequence ID" value="NZ_JAJCVJ010000003.1"/>
</dbReference>
<evidence type="ECO:0000256" key="1">
    <source>
        <dbReference type="ARBA" id="ARBA00023002"/>
    </source>
</evidence>
<name>A0ABD5RGE8_9EURY</name>
<dbReference type="AlphaFoldDB" id="A0ABD5RGE8"/>
<dbReference type="SUPFAM" id="SSF52283">
    <property type="entry name" value="Formate/glycerate dehydrogenase catalytic domain-like"/>
    <property type="match status" value="1"/>
</dbReference>
<evidence type="ECO:0000259" key="6">
    <source>
        <dbReference type="Pfam" id="PF02826"/>
    </source>
</evidence>
<evidence type="ECO:0000313" key="7">
    <source>
        <dbReference type="EMBL" id="MFC5369029.1"/>
    </source>
</evidence>
<accession>A0ABD5RGE8</accession>
<dbReference type="InterPro" id="IPR050223">
    <property type="entry name" value="D-isomer_2-hydroxyacid_DH"/>
</dbReference>
<dbReference type="EMBL" id="JBHSKX010000004">
    <property type="protein sequence ID" value="MFC5369029.1"/>
    <property type="molecule type" value="Genomic_DNA"/>
</dbReference>
<keyword evidence="1 3" id="KW-0560">Oxidoreductase</keyword>
<gene>
    <name evidence="7" type="ORF">ACFPJ5_19045</name>
</gene>
<evidence type="ECO:0000259" key="5">
    <source>
        <dbReference type="Pfam" id="PF00389"/>
    </source>
</evidence>
<dbReference type="SUPFAM" id="SSF51735">
    <property type="entry name" value="NAD(P)-binding Rossmann-fold domains"/>
    <property type="match status" value="1"/>
</dbReference>
<evidence type="ECO:0000256" key="2">
    <source>
        <dbReference type="ARBA" id="ARBA00023027"/>
    </source>
</evidence>
<evidence type="ECO:0000256" key="4">
    <source>
        <dbReference type="SAM" id="MobiDB-lite"/>
    </source>
</evidence>
<dbReference type="CDD" id="cd05300">
    <property type="entry name" value="2-Hacid_dh_1"/>
    <property type="match status" value="1"/>
</dbReference>
<keyword evidence="2" id="KW-0520">NAD</keyword>
<dbReference type="GO" id="GO:0016491">
    <property type="term" value="F:oxidoreductase activity"/>
    <property type="evidence" value="ECO:0007669"/>
    <property type="project" value="UniProtKB-KW"/>
</dbReference>
<dbReference type="Proteomes" id="UP001596201">
    <property type="component" value="Unassembled WGS sequence"/>
</dbReference>
<comment type="caution">
    <text evidence="7">The sequence shown here is derived from an EMBL/GenBank/DDBJ whole genome shotgun (WGS) entry which is preliminary data.</text>
</comment>
<reference evidence="7 8" key="1">
    <citation type="journal article" date="2019" name="Int. J. Syst. Evol. Microbiol.">
        <title>The Global Catalogue of Microorganisms (GCM) 10K type strain sequencing project: providing services to taxonomists for standard genome sequencing and annotation.</title>
        <authorList>
            <consortium name="The Broad Institute Genomics Platform"/>
            <consortium name="The Broad Institute Genome Sequencing Center for Infectious Disease"/>
            <person name="Wu L."/>
            <person name="Ma J."/>
        </authorList>
    </citation>
    <scope>NUCLEOTIDE SEQUENCE [LARGE SCALE GENOMIC DNA]</scope>
    <source>
        <strain evidence="7 8">CGMCC 1.12237</strain>
    </source>
</reference>
<feature type="region of interest" description="Disordered" evidence="4">
    <location>
        <begin position="313"/>
        <end position="337"/>
    </location>
</feature>
<dbReference type="InterPro" id="IPR006140">
    <property type="entry name" value="D-isomer_DH_NAD-bd"/>
</dbReference>